<dbReference type="PROSITE" id="PS50041">
    <property type="entry name" value="C_TYPE_LECTIN_2"/>
    <property type="match status" value="1"/>
</dbReference>
<dbReference type="PANTHER" id="PTHR46784:SF1">
    <property type="entry name" value="KILLER CELL LECTIN-LIKE RECEPTOR SUBFAMILY B MEMBER 1"/>
    <property type="match status" value="1"/>
</dbReference>
<dbReference type="InterPro" id="IPR001304">
    <property type="entry name" value="C-type_lectin-like"/>
</dbReference>
<keyword evidence="1" id="KW-0812">Transmembrane</keyword>
<dbReference type="GO" id="GO:0005886">
    <property type="term" value="C:plasma membrane"/>
    <property type="evidence" value="ECO:0007669"/>
    <property type="project" value="TreeGrafter"/>
</dbReference>
<comment type="caution">
    <text evidence="4">The sequence shown here is derived from an EMBL/GenBank/DDBJ whole genome shotgun (WGS) entry which is preliminary data.</text>
</comment>
<evidence type="ECO:0000313" key="4">
    <source>
        <dbReference type="EMBL" id="NWV60306.1"/>
    </source>
</evidence>
<dbReference type="PANTHER" id="PTHR46784">
    <property type="entry name" value="KILLER CELL LECTIN-LIKE RECEPTOR SUBFAMILY B MEMBER 1"/>
    <property type="match status" value="1"/>
</dbReference>
<dbReference type="GO" id="GO:0038023">
    <property type="term" value="F:signaling receptor activity"/>
    <property type="evidence" value="ECO:0007669"/>
    <property type="project" value="TreeGrafter"/>
</dbReference>
<keyword evidence="2" id="KW-1015">Disulfide bond</keyword>
<name>A0A7K6GAF8_9PASS</name>
<dbReference type="InterPro" id="IPR016186">
    <property type="entry name" value="C-type_lectin-like/link_sf"/>
</dbReference>
<reference evidence="4 5" key="1">
    <citation type="submission" date="2019-09" db="EMBL/GenBank/DDBJ databases">
        <title>Bird 10,000 Genomes (B10K) Project - Family phase.</title>
        <authorList>
            <person name="Zhang G."/>
        </authorList>
    </citation>
    <scope>NUCLEOTIDE SEQUENCE [LARGE SCALE GENOMIC DNA]</scope>
    <source>
        <strain evidence="4">B10K-DU-029-44</strain>
        <tissue evidence="4">Heart</tissue>
    </source>
</reference>
<keyword evidence="1" id="KW-0472">Membrane</keyword>
<keyword evidence="1" id="KW-1133">Transmembrane helix</keyword>
<dbReference type="Proteomes" id="UP000564407">
    <property type="component" value="Unassembled WGS sequence"/>
</dbReference>
<dbReference type="Gene3D" id="3.10.100.10">
    <property type="entry name" value="Mannose-Binding Protein A, subunit A"/>
    <property type="match status" value="1"/>
</dbReference>
<proteinExistence type="predicted"/>
<gene>
    <name evidence="4" type="primary">Klrb1b_1</name>
    <name evidence="4" type="ORF">MALELE_R15642</name>
</gene>
<evidence type="ECO:0000256" key="1">
    <source>
        <dbReference type="ARBA" id="ARBA00022989"/>
    </source>
</evidence>
<feature type="domain" description="C-type lectin" evidence="3">
    <location>
        <begin position="1"/>
        <end position="93"/>
    </location>
</feature>
<accession>A0A7K6GAF8</accession>
<evidence type="ECO:0000256" key="2">
    <source>
        <dbReference type="ARBA" id="ARBA00023157"/>
    </source>
</evidence>
<dbReference type="InterPro" id="IPR051527">
    <property type="entry name" value="KLR_subfamily_B"/>
</dbReference>
<keyword evidence="5" id="KW-1185">Reference proteome</keyword>
<dbReference type="EMBL" id="VZRP01002950">
    <property type="protein sequence ID" value="NWV60306.1"/>
    <property type="molecule type" value="Genomic_DNA"/>
</dbReference>
<feature type="non-terminal residue" evidence="4">
    <location>
        <position position="1"/>
    </location>
</feature>
<dbReference type="InterPro" id="IPR016187">
    <property type="entry name" value="CTDL_fold"/>
</dbReference>
<dbReference type="Pfam" id="PF00059">
    <property type="entry name" value="Lectin_C"/>
    <property type="match status" value="1"/>
</dbReference>
<protein>
    <submittedName>
        <fullName evidence="4">KRBBA protein</fullName>
    </submittedName>
</protein>
<feature type="non-terminal residue" evidence="4">
    <location>
        <position position="99"/>
    </location>
</feature>
<evidence type="ECO:0000259" key="3">
    <source>
        <dbReference type="PROSITE" id="PS50041"/>
    </source>
</evidence>
<sequence>REDCRDRGAELLQPRDRDELELVNETLQKPRTYFWIGLRVPGTGADWTWLNGSSLDRHRFQMDPGERPGKCGTITGNRIISESCSTELRWICQKESTKL</sequence>
<dbReference type="GO" id="GO:0042269">
    <property type="term" value="P:regulation of natural killer cell mediated cytotoxicity"/>
    <property type="evidence" value="ECO:0007669"/>
    <property type="project" value="TreeGrafter"/>
</dbReference>
<evidence type="ECO:0000313" key="5">
    <source>
        <dbReference type="Proteomes" id="UP000564407"/>
    </source>
</evidence>
<organism evidence="4 5">
    <name type="scientific">Malurus elegans</name>
    <name type="common">Red-winged fairywren</name>
    <dbReference type="NCBI Taxonomy" id="720584"/>
    <lineage>
        <taxon>Eukaryota</taxon>
        <taxon>Metazoa</taxon>
        <taxon>Chordata</taxon>
        <taxon>Craniata</taxon>
        <taxon>Vertebrata</taxon>
        <taxon>Euteleostomi</taxon>
        <taxon>Archelosauria</taxon>
        <taxon>Archosauria</taxon>
        <taxon>Dinosauria</taxon>
        <taxon>Saurischia</taxon>
        <taxon>Theropoda</taxon>
        <taxon>Coelurosauria</taxon>
        <taxon>Aves</taxon>
        <taxon>Neognathae</taxon>
        <taxon>Neoaves</taxon>
        <taxon>Telluraves</taxon>
        <taxon>Australaves</taxon>
        <taxon>Passeriformes</taxon>
        <taxon>Meliphagoidea</taxon>
        <taxon>Maluridae</taxon>
        <taxon>Malurus</taxon>
    </lineage>
</organism>
<dbReference type="AlphaFoldDB" id="A0A7K6GAF8"/>
<dbReference type="GO" id="GO:0009986">
    <property type="term" value="C:cell surface"/>
    <property type="evidence" value="ECO:0007669"/>
    <property type="project" value="TreeGrafter"/>
</dbReference>
<dbReference type="SUPFAM" id="SSF56436">
    <property type="entry name" value="C-type lectin-like"/>
    <property type="match status" value="1"/>
</dbReference>